<proteinExistence type="predicted"/>
<reference evidence="1 2" key="2">
    <citation type="submission" date="2007-04" db="EMBL/GenBank/DDBJ databases">
        <title>Draft genome sequence of Eubacterium ventriosum (ATCC 27560).</title>
        <authorList>
            <person name="Sudarsanam P."/>
            <person name="Ley R."/>
            <person name="Guruge J."/>
            <person name="Turnbaugh P.J."/>
            <person name="Mahowald M."/>
            <person name="Liep D."/>
            <person name="Gordon J."/>
        </authorList>
    </citation>
    <scope>NUCLEOTIDE SEQUENCE [LARGE SCALE GENOMIC DNA]</scope>
    <source>
        <strain evidence="1 2">ATCC 27560</strain>
    </source>
</reference>
<accession>A5Z3Z2</accession>
<organism evidence="1 2">
    <name type="scientific">Eubacterium ventriosum ATCC 27560</name>
    <dbReference type="NCBI Taxonomy" id="411463"/>
    <lineage>
        <taxon>Bacteria</taxon>
        <taxon>Bacillati</taxon>
        <taxon>Bacillota</taxon>
        <taxon>Clostridia</taxon>
        <taxon>Eubacteriales</taxon>
        <taxon>Eubacteriaceae</taxon>
        <taxon>Eubacterium</taxon>
    </lineage>
</organism>
<dbReference type="EMBL" id="AAVL02000025">
    <property type="protein sequence ID" value="EDM52383.1"/>
    <property type="molecule type" value="Genomic_DNA"/>
</dbReference>
<name>A5Z3Z2_9FIRM</name>
<comment type="caution">
    <text evidence="1">The sequence shown here is derived from an EMBL/GenBank/DDBJ whole genome shotgun (WGS) entry which is preliminary data.</text>
</comment>
<dbReference type="HOGENOM" id="CLU_3098971_0_0_9"/>
<dbReference type="AlphaFoldDB" id="A5Z3Z2"/>
<protein>
    <submittedName>
        <fullName evidence="1">Uncharacterized protein</fullName>
    </submittedName>
</protein>
<dbReference type="Proteomes" id="UP000006000">
    <property type="component" value="Unassembled WGS sequence"/>
</dbReference>
<sequence length="51" mass="6024">MVHNCVKNLFTPTLDKEPIEKGLRKKIPYEPLQFIRDSVRLKYVILIISLL</sequence>
<reference evidence="1 2" key="1">
    <citation type="submission" date="2007-03" db="EMBL/GenBank/DDBJ databases">
        <authorList>
            <person name="Fulton L."/>
            <person name="Clifton S."/>
            <person name="Fulton B."/>
            <person name="Xu J."/>
            <person name="Minx P."/>
            <person name="Pepin K.H."/>
            <person name="Johnson M."/>
            <person name="Thiruvilangam P."/>
            <person name="Bhonagiri V."/>
            <person name="Nash W.E."/>
            <person name="Mardis E.R."/>
            <person name="Wilson R.K."/>
        </authorList>
    </citation>
    <scope>NUCLEOTIDE SEQUENCE [LARGE SCALE GENOMIC DNA]</scope>
    <source>
        <strain evidence="1 2">ATCC 27560</strain>
    </source>
</reference>
<evidence type="ECO:0000313" key="1">
    <source>
        <dbReference type="EMBL" id="EDM52383.1"/>
    </source>
</evidence>
<evidence type="ECO:0000313" key="2">
    <source>
        <dbReference type="Proteomes" id="UP000006000"/>
    </source>
</evidence>
<gene>
    <name evidence="1" type="ORF">EUBVEN_00398</name>
</gene>